<name>A0ABW2ZL07_9SPHI</name>
<dbReference type="Proteomes" id="UP001597073">
    <property type="component" value="Unassembled WGS sequence"/>
</dbReference>
<dbReference type="InterPro" id="IPR001296">
    <property type="entry name" value="Glyco_trans_1"/>
</dbReference>
<proteinExistence type="predicted"/>
<keyword evidence="2" id="KW-0328">Glycosyltransferase</keyword>
<keyword evidence="3" id="KW-1185">Reference proteome</keyword>
<evidence type="ECO:0000313" key="3">
    <source>
        <dbReference type="Proteomes" id="UP001597073"/>
    </source>
</evidence>
<dbReference type="GO" id="GO:0016757">
    <property type="term" value="F:glycosyltransferase activity"/>
    <property type="evidence" value="ECO:0007669"/>
    <property type="project" value="UniProtKB-KW"/>
</dbReference>
<dbReference type="CDD" id="cd03801">
    <property type="entry name" value="GT4_PimA-like"/>
    <property type="match status" value="1"/>
</dbReference>
<keyword evidence="2" id="KW-0808">Transferase</keyword>
<comment type="caution">
    <text evidence="2">The sequence shown here is derived from an EMBL/GenBank/DDBJ whole genome shotgun (WGS) entry which is preliminary data.</text>
</comment>
<dbReference type="PANTHER" id="PTHR45947">
    <property type="entry name" value="SULFOQUINOVOSYL TRANSFERASE SQD2"/>
    <property type="match status" value="1"/>
</dbReference>
<organism evidence="2 3">
    <name type="scientific">Mucilaginibacter lutimaris</name>
    <dbReference type="NCBI Taxonomy" id="931629"/>
    <lineage>
        <taxon>Bacteria</taxon>
        <taxon>Pseudomonadati</taxon>
        <taxon>Bacteroidota</taxon>
        <taxon>Sphingobacteriia</taxon>
        <taxon>Sphingobacteriales</taxon>
        <taxon>Sphingobacteriaceae</taxon>
        <taxon>Mucilaginibacter</taxon>
    </lineage>
</organism>
<dbReference type="RefSeq" id="WP_377145194.1">
    <property type="nucleotide sequence ID" value="NZ_JBHTIA010000013.1"/>
</dbReference>
<evidence type="ECO:0000313" key="2">
    <source>
        <dbReference type="EMBL" id="MFD0766879.1"/>
    </source>
</evidence>
<sequence length="368" mass="41853">MQSKRVLISIPSKSHVEIALDELTGLEELGYICKPFAYTAKDGYNSVIKRLLVIYQNAYQLAKLAKSFNPDIIYFNSRLEKLAGIRDFLTICIVKALYRKKVLFVIKSHGSDLSVVQNNSSVFKNTILAFLKRNVSAWLFLSSEERSKLIELDFFDRQKMFVVKNIVRHFQFKRDENFRVGLGIPPNHKILLFTGRLIAEKGIIEVVEAFTIMNNKYPLTLIVVGDGEAVSRLKEIIAQNDLINHVILTGFIPEHAVIPYYANSDILVFPTYFPEGFPMALFNSIGAGLAVITTKIRAAKDYLKEPDNCLWVNPQDTKSVTQAIERLLASEALISRMREENKALSLMFSKEQIAIELSGIFEQLTRHK</sequence>
<dbReference type="SUPFAM" id="SSF53756">
    <property type="entry name" value="UDP-Glycosyltransferase/glycogen phosphorylase"/>
    <property type="match status" value="1"/>
</dbReference>
<feature type="domain" description="Glycosyl transferase family 1" evidence="1">
    <location>
        <begin position="176"/>
        <end position="342"/>
    </location>
</feature>
<dbReference type="Gene3D" id="3.40.50.2000">
    <property type="entry name" value="Glycogen Phosphorylase B"/>
    <property type="match status" value="2"/>
</dbReference>
<dbReference type="EMBL" id="JBHTIA010000013">
    <property type="protein sequence ID" value="MFD0766879.1"/>
    <property type="molecule type" value="Genomic_DNA"/>
</dbReference>
<dbReference type="Pfam" id="PF00534">
    <property type="entry name" value="Glycos_transf_1"/>
    <property type="match status" value="1"/>
</dbReference>
<dbReference type="PANTHER" id="PTHR45947:SF3">
    <property type="entry name" value="SULFOQUINOVOSYL TRANSFERASE SQD2"/>
    <property type="match status" value="1"/>
</dbReference>
<gene>
    <name evidence="2" type="ORF">ACFQZI_18615</name>
</gene>
<evidence type="ECO:0000259" key="1">
    <source>
        <dbReference type="Pfam" id="PF00534"/>
    </source>
</evidence>
<dbReference type="EC" id="2.4.-.-" evidence="2"/>
<accession>A0ABW2ZL07</accession>
<protein>
    <submittedName>
        <fullName evidence="2">Glycosyltransferase family 4 protein</fullName>
        <ecNumber evidence="2">2.4.-.-</ecNumber>
    </submittedName>
</protein>
<reference evidence="3" key="1">
    <citation type="journal article" date="2019" name="Int. J. Syst. Evol. Microbiol.">
        <title>The Global Catalogue of Microorganisms (GCM) 10K type strain sequencing project: providing services to taxonomists for standard genome sequencing and annotation.</title>
        <authorList>
            <consortium name="The Broad Institute Genomics Platform"/>
            <consortium name="The Broad Institute Genome Sequencing Center for Infectious Disease"/>
            <person name="Wu L."/>
            <person name="Ma J."/>
        </authorList>
    </citation>
    <scope>NUCLEOTIDE SEQUENCE [LARGE SCALE GENOMIC DNA]</scope>
    <source>
        <strain evidence="3">CCUG 60742</strain>
    </source>
</reference>
<dbReference type="InterPro" id="IPR050194">
    <property type="entry name" value="Glycosyltransferase_grp1"/>
</dbReference>